<dbReference type="InterPro" id="IPR013097">
    <property type="entry name" value="Dabb"/>
</dbReference>
<sequence length="140" mass="15411">MMHRTLWLTCLLFLGLLLPACSVNTAQSTSPMATPSTPGMAHTVYFWLKDGLSAEELASFEAGMKSLQAAPSVRRAFVGAPAATPSREVVDNSFDYSLVLWFDDVAGHDAYQVSPTHLKFVEDHEAKFDVVKVFDNMLLN</sequence>
<keyword evidence="1" id="KW-0732">Signal</keyword>
<reference evidence="3" key="1">
    <citation type="submission" date="2021-12" db="EMBL/GenBank/DDBJ databases">
        <authorList>
            <person name="Rodrigo-Torres L."/>
            <person name="Arahal R. D."/>
            <person name="Lucena T."/>
        </authorList>
    </citation>
    <scope>NUCLEOTIDE SEQUENCE</scope>
    <source>
        <strain evidence="3">CECT 8419</strain>
    </source>
</reference>
<dbReference type="PROSITE" id="PS51502">
    <property type="entry name" value="S_R_A_B_BARREL"/>
    <property type="match status" value="1"/>
</dbReference>
<dbReference type="SUPFAM" id="SSF54909">
    <property type="entry name" value="Dimeric alpha+beta barrel"/>
    <property type="match status" value="1"/>
</dbReference>
<feature type="domain" description="Stress-response A/B barrel" evidence="2">
    <location>
        <begin position="40"/>
        <end position="136"/>
    </location>
</feature>
<dbReference type="EMBL" id="CAKLPZ010000001">
    <property type="protein sequence ID" value="CAH1000102.1"/>
    <property type="molecule type" value="Genomic_DNA"/>
</dbReference>
<evidence type="ECO:0000313" key="4">
    <source>
        <dbReference type="Proteomes" id="UP000837803"/>
    </source>
</evidence>
<evidence type="ECO:0000259" key="2">
    <source>
        <dbReference type="PROSITE" id="PS51502"/>
    </source>
</evidence>
<dbReference type="SMART" id="SM00886">
    <property type="entry name" value="Dabb"/>
    <property type="match status" value="1"/>
</dbReference>
<proteinExistence type="predicted"/>
<dbReference type="InterPro" id="IPR011008">
    <property type="entry name" value="Dimeric_a/b-barrel"/>
</dbReference>
<keyword evidence="4" id="KW-1185">Reference proteome</keyword>
<evidence type="ECO:0000256" key="1">
    <source>
        <dbReference type="SAM" id="SignalP"/>
    </source>
</evidence>
<protein>
    <recommendedName>
        <fullName evidence="2">Stress-response A/B barrel domain-containing protein</fullName>
    </recommendedName>
</protein>
<name>A0ABM9AZL2_9BACT</name>
<accession>A0ABM9AZL2</accession>
<comment type="caution">
    <text evidence="3">The sequence shown here is derived from an EMBL/GenBank/DDBJ whole genome shotgun (WGS) entry which is preliminary data.</text>
</comment>
<feature type="chain" id="PRO_5045156201" description="Stress-response A/B barrel domain-containing protein" evidence="1">
    <location>
        <begin position="26"/>
        <end position="140"/>
    </location>
</feature>
<dbReference type="Gene3D" id="3.30.70.100">
    <property type="match status" value="1"/>
</dbReference>
<gene>
    <name evidence="3" type="ORF">LEM8419_01260</name>
</gene>
<dbReference type="Pfam" id="PF07876">
    <property type="entry name" value="Dabb"/>
    <property type="match status" value="1"/>
</dbReference>
<evidence type="ECO:0000313" key="3">
    <source>
        <dbReference type="EMBL" id="CAH1000102.1"/>
    </source>
</evidence>
<organism evidence="3 4">
    <name type="scientific">Neolewinella maritima</name>
    <dbReference type="NCBI Taxonomy" id="1383882"/>
    <lineage>
        <taxon>Bacteria</taxon>
        <taxon>Pseudomonadati</taxon>
        <taxon>Bacteroidota</taxon>
        <taxon>Saprospiria</taxon>
        <taxon>Saprospirales</taxon>
        <taxon>Lewinellaceae</taxon>
        <taxon>Neolewinella</taxon>
    </lineage>
</organism>
<dbReference type="Proteomes" id="UP000837803">
    <property type="component" value="Unassembled WGS sequence"/>
</dbReference>
<dbReference type="RefSeq" id="WP_238750168.1">
    <property type="nucleotide sequence ID" value="NZ_CAKLPZ010000001.1"/>
</dbReference>
<feature type="signal peptide" evidence="1">
    <location>
        <begin position="1"/>
        <end position="25"/>
    </location>
</feature>